<evidence type="ECO:0000256" key="5">
    <source>
        <dbReference type="ARBA" id="ARBA00023242"/>
    </source>
</evidence>
<dbReference type="PANTHER" id="PTHR39267:SF1">
    <property type="entry name" value="SURVIVAL MOTOR NEURON PROTEIN"/>
    <property type="match status" value="1"/>
</dbReference>
<dbReference type="Pfam" id="PF20635">
    <property type="entry name" value="SMN_YG-box"/>
    <property type="match status" value="1"/>
</dbReference>
<evidence type="ECO:0000313" key="7">
    <source>
        <dbReference type="EMBL" id="KAK4496258.1"/>
    </source>
</evidence>
<dbReference type="CDD" id="cd22851">
    <property type="entry name" value="SMN_N"/>
    <property type="match status" value="1"/>
</dbReference>
<evidence type="ECO:0000256" key="4">
    <source>
        <dbReference type="ARBA" id="ARBA00023187"/>
    </source>
</evidence>
<evidence type="ECO:0008006" key="9">
    <source>
        <dbReference type="Google" id="ProtNLM"/>
    </source>
</evidence>
<protein>
    <recommendedName>
        <fullName evidence="9">Survival motor neuron Tudor domain-containing protein</fullName>
    </recommendedName>
</protein>
<evidence type="ECO:0000313" key="8">
    <source>
        <dbReference type="Proteomes" id="UP001305779"/>
    </source>
</evidence>
<name>A0ABR0E579_ZASCE</name>
<keyword evidence="3" id="KW-0507">mRNA processing</keyword>
<organism evidence="7 8">
    <name type="scientific">Zasmidium cellare</name>
    <name type="common">Wine cellar mold</name>
    <name type="synonym">Racodium cellare</name>
    <dbReference type="NCBI Taxonomy" id="395010"/>
    <lineage>
        <taxon>Eukaryota</taxon>
        <taxon>Fungi</taxon>
        <taxon>Dikarya</taxon>
        <taxon>Ascomycota</taxon>
        <taxon>Pezizomycotina</taxon>
        <taxon>Dothideomycetes</taxon>
        <taxon>Dothideomycetidae</taxon>
        <taxon>Mycosphaerellales</taxon>
        <taxon>Mycosphaerellaceae</taxon>
        <taxon>Zasmidium</taxon>
    </lineage>
</organism>
<evidence type="ECO:0000256" key="1">
    <source>
        <dbReference type="ARBA" id="ARBA00004123"/>
    </source>
</evidence>
<dbReference type="Gene3D" id="3.40.190.10">
    <property type="entry name" value="Periplasmic binding protein-like II"/>
    <property type="match status" value="1"/>
</dbReference>
<gene>
    <name evidence="7" type="ORF">PRZ48_012238</name>
</gene>
<dbReference type="EMBL" id="JAXOVC010000010">
    <property type="protein sequence ID" value="KAK4496258.1"/>
    <property type="molecule type" value="Genomic_DNA"/>
</dbReference>
<dbReference type="PANTHER" id="PTHR39267">
    <property type="entry name" value="SURVIVAL MOTOR NEURON-LIKE PROTEIN 1"/>
    <property type="match status" value="1"/>
</dbReference>
<dbReference type="Proteomes" id="UP001305779">
    <property type="component" value="Unassembled WGS sequence"/>
</dbReference>
<keyword evidence="8" id="KW-1185">Reference proteome</keyword>
<evidence type="ECO:0000256" key="2">
    <source>
        <dbReference type="ARBA" id="ARBA00005371"/>
    </source>
</evidence>
<proteinExistence type="inferred from homology"/>
<evidence type="ECO:0000256" key="6">
    <source>
        <dbReference type="SAM" id="MobiDB-lite"/>
    </source>
</evidence>
<reference evidence="7 8" key="1">
    <citation type="journal article" date="2023" name="G3 (Bethesda)">
        <title>A chromosome-level genome assembly of Zasmidium syzygii isolated from banana leaves.</title>
        <authorList>
            <person name="van Westerhoven A.C."/>
            <person name="Mehrabi R."/>
            <person name="Talebi R."/>
            <person name="Steentjes M.B.F."/>
            <person name="Corcolon B."/>
            <person name="Chong P.A."/>
            <person name="Kema G.H.J."/>
            <person name="Seidl M.F."/>
        </authorList>
    </citation>
    <scope>NUCLEOTIDE SEQUENCE [LARGE SCALE GENOMIC DNA]</scope>
    <source>
        <strain evidence="7 8">P124</strain>
    </source>
</reference>
<comment type="subcellular location">
    <subcellularLocation>
        <location evidence="1">Nucleus</location>
    </subcellularLocation>
</comment>
<dbReference type="InterPro" id="IPR040424">
    <property type="entry name" value="Smn1"/>
</dbReference>
<dbReference type="CDD" id="cd22852">
    <property type="entry name" value="SMN_C"/>
    <property type="match status" value="1"/>
</dbReference>
<sequence length="196" mass="21475">MAAGTERELTHDELWDDSALVESWNEALGEYQVRDINHQKSKRDIDFEKQKYHSIAARGEKVPEFSIPPKQKALPSKAEAMLNGTRPPPEAREETPEEEQSPMTTLPGNFIGPAPPPKPSASAATPAAVSTPNVPANLAGLPQAMIGATIQDENLKNMMMSWYYAGYHMGLYEGQQRAWAQMQDAQGEVQQGEGAG</sequence>
<evidence type="ECO:0000256" key="3">
    <source>
        <dbReference type="ARBA" id="ARBA00022664"/>
    </source>
</evidence>
<keyword evidence="5" id="KW-0539">Nucleus</keyword>
<dbReference type="InterPro" id="IPR047313">
    <property type="entry name" value="SMN_C"/>
</dbReference>
<comment type="caution">
    <text evidence="7">The sequence shown here is derived from an EMBL/GenBank/DDBJ whole genome shotgun (WGS) entry which is preliminary data.</text>
</comment>
<accession>A0ABR0E579</accession>
<keyword evidence="4" id="KW-0508">mRNA splicing</keyword>
<comment type="similarity">
    <text evidence="2">Belongs to the SMN family.</text>
</comment>
<feature type="region of interest" description="Disordered" evidence="6">
    <location>
        <begin position="57"/>
        <end position="128"/>
    </location>
</feature>